<accession>A0A7J8AMA8</accession>
<dbReference type="EMBL" id="JABWUV010000001">
    <property type="protein sequence ID" value="KAF6387574.1"/>
    <property type="molecule type" value="Genomic_DNA"/>
</dbReference>
<feature type="chain" id="PRO_5029513775" evidence="1">
    <location>
        <begin position="19"/>
        <end position="139"/>
    </location>
</feature>
<keyword evidence="3" id="KW-1185">Reference proteome</keyword>
<evidence type="ECO:0000313" key="2">
    <source>
        <dbReference type="EMBL" id="KAF6387574.1"/>
    </source>
</evidence>
<feature type="signal peptide" evidence="1">
    <location>
        <begin position="1"/>
        <end position="18"/>
    </location>
</feature>
<evidence type="ECO:0000313" key="3">
    <source>
        <dbReference type="Proteomes" id="UP000527355"/>
    </source>
</evidence>
<dbReference type="AlphaFoldDB" id="A0A7J8AMA8"/>
<proteinExistence type="predicted"/>
<organism evidence="2 3">
    <name type="scientific">Myotis myotis</name>
    <name type="common">Greater mouse-eared bat</name>
    <name type="synonym">Vespertilio myotis</name>
    <dbReference type="NCBI Taxonomy" id="51298"/>
    <lineage>
        <taxon>Eukaryota</taxon>
        <taxon>Metazoa</taxon>
        <taxon>Chordata</taxon>
        <taxon>Craniata</taxon>
        <taxon>Vertebrata</taxon>
        <taxon>Euteleostomi</taxon>
        <taxon>Mammalia</taxon>
        <taxon>Eutheria</taxon>
        <taxon>Laurasiatheria</taxon>
        <taxon>Chiroptera</taxon>
        <taxon>Yangochiroptera</taxon>
        <taxon>Vespertilionidae</taxon>
        <taxon>Myotis</taxon>
    </lineage>
</organism>
<evidence type="ECO:0000256" key="1">
    <source>
        <dbReference type="SAM" id="SignalP"/>
    </source>
</evidence>
<dbReference type="Proteomes" id="UP000527355">
    <property type="component" value="Unassembled WGS sequence"/>
</dbReference>
<reference evidence="2 3" key="1">
    <citation type="journal article" date="2020" name="Nature">
        <title>Six reference-quality genomes reveal evolution of bat adaptations.</title>
        <authorList>
            <person name="Jebb D."/>
            <person name="Huang Z."/>
            <person name="Pippel M."/>
            <person name="Hughes G.M."/>
            <person name="Lavrichenko K."/>
            <person name="Devanna P."/>
            <person name="Winkler S."/>
            <person name="Jermiin L.S."/>
            <person name="Skirmuntt E.C."/>
            <person name="Katzourakis A."/>
            <person name="Burkitt-Gray L."/>
            <person name="Ray D.A."/>
            <person name="Sullivan K.A.M."/>
            <person name="Roscito J.G."/>
            <person name="Kirilenko B.M."/>
            <person name="Davalos L.M."/>
            <person name="Corthals A.P."/>
            <person name="Power M.L."/>
            <person name="Jones G."/>
            <person name="Ransome R.D."/>
            <person name="Dechmann D.K.N."/>
            <person name="Locatelli A.G."/>
            <person name="Puechmaille S.J."/>
            <person name="Fedrigo O."/>
            <person name="Jarvis E.D."/>
            <person name="Hiller M."/>
            <person name="Vernes S.C."/>
            <person name="Myers E.W."/>
            <person name="Teeling E.C."/>
        </authorList>
    </citation>
    <scope>NUCLEOTIDE SEQUENCE [LARGE SCALE GENOMIC DNA]</scope>
    <source>
        <strain evidence="2">MMyoMyo1</strain>
        <tissue evidence="2">Flight muscle</tissue>
    </source>
</reference>
<sequence length="139" mass="15619">MVFHHFFLCSSLLMPIHSPSTCPLPTFLSCHPNPSSFFFPCSYLLHLFSLLLCLPLLPSTTSTSPFYLSFFPLPSPSWPLCPTPTPPRILTVFSFRSQICFPGRWPLSLFPSTLRPVSCPLLPLPHCCASLKAELDKHK</sequence>
<protein>
    <submittedName>
        <fullName evidence="2">Uncharacterized protein</fullName>
    </submittedName>
</protein>
<comment type="caution">
    <text evidence="2">The sequence shown here is derived from an EMBL/GenBank/DDBJ whole genome shotgun (WGS) entry which is preliminary data.</text>
</comment>
<keyword evidence="1" id="KW-0732">Signal</keyword>
<name>A0A7J8AMA8_MYOMY</name>
<gene>
    <name evidence="2" type="ORF">mMyoMyo1_008055</name>
</gene>